<dbReference type="Proteomes" id="UP000011205">
    <property type="component" value="Unassembled WGS sequence"/>
</dbReference>
<dbReference type="EMBL" id="AMLP01000181">
    <property type="protein sequence ID" value="ELS53101.1"/>
    <property type="molecule type" value="Genomic_DNA"/>
</dbReference>
<comment type="caution">
    <text evidence="2">The sequence shown here is derived from an EMBL/GenBank/DDBJ whole genome shotgun (WGS) entry which is preliminary data.</text>
</comment>
<name>L8P696_STRVR</name>
<evidence type="ECO:0000313" key="2">
    <source>
        <dbReference type="EMBL" id="ELS53101.1"/>
    </source>
</evidence>
<reference evidence="2 3" key="1">
    <citation type="journal article" date="2013" name="Genome Announc.">
        <title>Draft Genome Sequence of Streptomyces viridochromogenes Strain Tu57, Producer of Avilamycin.</title>
        <authorList>
            <person name="Gruning B.A."/>
            <person name="Erxleben A."/>
            <person name="Hahnlein A."/>
            <person name="Gunther S."/>
        </authorList>
    </citation>
    <scope>NUCLEOTIDE SEQUENCE [LARGE SCALE GENOMIC DNA]</scope>
    <source>
        <strain evidence="2 3">Tue57</strain>
    </source>
</reference>
<sequence>MRRYDVLRPDGQRDHRWDTGGGQGISREWRICHRSDQ</sequence>
<dbReference type="PATRIC" id="fig|1160705.3.peg.5870"/>
<gene>
    <name evidence="2" type="ORF">STVIR_5938</name>
</gene>
<organism evidence="2 3">
    <name type="scientific">Streptomyces viridochromogenes Tue57</name>
    <dbReference type="NCBI Taxonomy" id="1160705"/>
    <lineage>
        <taxon>Bacteria</taxon>
        <taxon>Bacillati</taxon>
        <taxon>Actinomycetota</taxon>
        <taxon>Actinomycetes</taxon>
        <taxon>Kitasatosporales</taxon>
        <taxon>Streptomycetaceae</taxon>
        <taxon>Streptomyces</taxon>
    </lineage>
</organism>
<feature type="region of interest" description="Disordered" evidence="1">
    <location>
        <begin position="1"/>
        <end position="23"/>
    </location>
</feature>
<dbReference type="AlphaFoldDB" id="L8P696"/>
<feature type="compositionally biased region" description="Basic and acidic residues" evidence="1">
    <location>
        <begin position="1"/>
        <end position="18"/>
    </location>
</feature>
<accession>L8P696</accession>
<proteinExistence type="predicted"/>
<evidence type="ECO:0000256" key="1">
    <source>
        <dbReference type="SAM" id="MobiDB-lite"/>
    </source>
</evidence>
<protein>
    <submittedName>
        <fullName evidence="2">Uncharacterized protein</fullName>
    </submittedName>
</protein>
<evidence type="ECO:0000313" key="3">
    <source>
        <dbReference type="Proteomes" id="UP000011205"/>
    </source>
</evidence>